<reference evidence="7" key="1">
    <citation type="submission" date="2017-09" db="EMBL/GenBank/DDBJ databases">
        <title>Depth-based differentiation of microbial function through sediment-hosted aquifers and enrichment of novel symbionts in the deep terrestrial subsurface.</title>
        <authorList>
            <person name="Probst A.J."/>
            <person name="Ladd B."/>
            <person name="Jarett J.K."/>
            <person name="Geller-Mcgrath D.E."/>
            <person name="Sieber C.M.K."/>
            <person name="Emerson J.B."/>
            <person name="Anantharaman K."/>
            <person name="Thomas B.C."/>
            <person name="Malmstrom R."/>
            <person name="Stieglmeier M."/>
            <person name="Klingl A."/>
            <person name="Woyke T."/>
            <person name="Ryan C.M."/>
            <person name="Banfield J.F."/>
        </authorList>
    </citation>
    <scope>NUCLEOTIDE SEQUENCE [LARGE SCALE GENOMIC DNA]</scope>
</reference>
<dbReference type="PANTHER" id="PTHR42887">
    <property type="entry name" value="OS12G0638800 PROTEIN"/>
    <property type="match status" value="1"/>
</dbReference>
<dbReference type="PRINTS" id="PR00411">
    <property type="entry name" value="PNDRDTASEI"/>
</dbReference>
<keyword evidence="2" id="KW-0285">Flavoprotein</keyword>
<dbReference type="PRINTS" id="PR00368">
    <property type="entry name" value="FADPNR"/>
</dbReference>
<dbReference type="SUPFAM" id="SSF51905">
    <property type="entry name" value="FAD/NAD(P)-binding domain"/>
    <property type="match status" value="1"/>
</dbReference>
<name>A0A2M7XD53_9BACT</name>
<feature type="domain" description="RsdA/BaiN/AoA(So)-like insert" evidence="5">
    <location>
        <begin position="198"/>
        <end position="354"/>
    </location>
</feature>
<organism evidence="6 7">
    <name type="scientific">Candidatus Uhrbacteria bacterium CG_4_9_14_3_um_filter_41_35</name>
    <dbReference type="NCBI Taxonomy" id="1975034"/>
    <lineage>
        <taxon>Bacteria</taxon>
        <taxon>Candidatus Uhriibacteriota</taxon>
    </lineage>
</organism>
<evidence type="ECO:0000259" key="5">
    <source>
        <dbReference type="Pfam" id="PF22780"/>
    </source>
</evidence>
<dbReference type="Pfam" id="PF03486">
    <property type="entry name" value="HI0933_like"/>
    <property type="match status" value="1"/>
</dbReference>
<dbReference type="Gene3D" id="3.50.50.60">
    <property type="entry name" value="FAD/NAD(P)-binding domain"/>
    <property type="match status" value="1"/>
</dbReference>
<keyword evidence="3" id="KW-0274">FAD</keyword>
<dbReference type="InterPro" id="IPR036188">
    <property type="entry name" value="FAD/NAD-bd_sf"/>
</dbReference>
<dbReference type="Pfam" id="PF22780">
    <property type="entry name" value="HI0933_like_1st"/>
    <property type="match status" value="1"/>
</dbReference>
<comment type="caution">
    <text evidence="6">The sequence shown here is derived from an EMBL/GenBank/DDBJ whole genome shotgun (WGS) entry which is preliminary data.</text>
</comment>
<proteinExistence type="predicted"/>
<dbReference type="InterPro" id="IPR023166">
    <property type="entry name" value="BaiN-like_dom_sf"/>
</dbReference>
<evidence type="ECO:0000256" key="1">
    <source>
        <dbReference type="ARBA" id="ARBA00001974"/>
    </source>
</evidence>
<accession>A0A2M7XD53</accession>
<evidence type="ECO:0000256" key="2">
    <source>
        <dbReference type="ARBA" id="ARBA00022630"/>
    </source>
</evidence>
<dbReference type="Gene3D" id="2.40.30.10">
    <property type="entry name" value="Translation factors"/>
    <property type="match status" value="1"/>
</dbReference>
<dbReference type="AlphaFoldDB" id="A0A2M7XD53"/>
<dbReference type="EMBL" id="PFWT01000025">
    <property type="protein sequence ID" value="PJA45799.1"/>
    <property type="molecule type" value="Genomic_DNA"/>
</dbReference>
<dbReference type="InterPro" id="IPR055178">
    <property type="entry name" value="RsdA/BaiN/AoA(So)-like_dom"/>
</dbReference>
<dbReference type="Gene3D" id="1.10.8.260">
    <property type="entry name" value="HI0933 insert domain-like"/>
    <property type="match status" value="1"/>
</dbReference>
<dbReference type="InterPro" id="IPR004792">
    <property type="entry name" value="BaiN-like"/>
</dbReference>
<dbReference type="NCBIfam" id="TIGR00275">
    <property type="entry name" value="aminoacetone oxidase family FAD-binding enzyme"/>
    <property type="match status" value="1"/>
</dbReference>
<evidence type="ECO:0000313" key="7">
    <source>
        <dbReference type="Proteomes" id="UP000231263"/>
    </source>
</evidence>
<dbReference type="SUPFAM" id="SSF160996">
    <property type="entry name" value="HI0933 insert domain-like"/>
    <property type="match status" value="1"/>
</dbReference>
<evidence type="ECO:0000259" key="4">
    <source>
        <dbReference type="Pfam" id="PF03486"/>
    </source>
</evidence>
<evidence type="ECO:0000313" key="6">
    <source>
        <dbReference type="EMBL" id="PJA45799.1"/>
    </source>
</evidence>
<evidence type="ECO:0000256" key="3">
    <source>
        <dbReference type="ARBA" id="ARBA00022827"/>
    </source>
</evidence>
<comment type="cofactor">
    <cofactor evidence="1">
        <name>FAD</name>
        <dbReference type="ChEBI" id="CHEBI:57692"/>
    </cofactor>
</comment>
<dbReference type="PANTHER" id="PTHR42887:SF2">
    <property type="entry name" value="OS12G0638800 PROTEIN"/>
    <property type="match status" value="1"/>
</dbReference>
<protein>
    <submittedName>
        <fullName evidence="6">Aminoacetone oxidase family FAD-binding enzyme</fullName>
    </submittedName>
</protein>
<dbReference type="InterPro" id="IPR057661">
    <property type="entry name" value="RsdA/BaiN/AoA(So)_Rossmann"/>
</dbReference>
<dbReference type="Proteomes" id="UP000231263">
    <property type="component" value="Unassembled WGS sequence"/>
</dbReference>
<gene>
    <name evidence="6" type="ORF">CO173_04480</name>
</gene>
<feature type="domain" description="RsdA/BaiN/AoA(So)-like Rossmann fold-like" evidence="4">
    <location>
        <begin position="6"/>
        <end position="411"/>
    </location>
</feature>
<sequence>METKYDVIVVGGGPAGMMAAGRAGELGARVLLLEKNDQLGKKLKITGGRRCNITNAEFDNRIFLENFENAKHFLFSPFSQFNVENTFEFFEGRGLPLMVEDRKRAFPQSERAEDVSNILQEYVEETGNVWVKLGSEVTEIIKVDSRITGVIANGKKYLGNKIIIATGGLAAPETGSTGEIFDMLSAIGHKVEASDTNLAPLKTPAEWVHLLAGALLEEMTLRYIQANKVKFKETGRLLFTHFGISGPLVINSAFKVGTLLRDGEVEASIDLFPRIEAGDFDKMILDLFEANKNKMLRNVLADLLQKKLLEVILTLPGLRIGEKQVNAISKEERKLLTKTLKDLRFPISGTMGLEWGIIADGGVVPREVDFKTMQSKIYPNLYLIGDTLHINRPSGGFSLQLCWTTGYIAGSHSAS</sequence>